<reference evidence="1 3" key="1">
    <citation type="submission" date="2015-01" db="EMBL/GenBank/DDBJ databases">
        <title>Genome sequences of high lactate-tolerant strain Salinicoccus roseus W12 with industrial interest.</title>
        <authorList>
            <person name="Wang H."/>
            <person name="Yu B."/>
        </authorList>
    </citation>
    <scope>NUCLEOTIDE SEQUENCE [LARGE SCALE GENOMIC DNA]</scope>
    <source>
        <strain evidence="1 3">W12</strain>
    </source>
</reference>
<proteinExistence type="predicted"/>
<evidence type="ECO:0000313" key="1">
    <source>
        <dbReference type="EMBL" id="KIH70534.1"/>
    </source>
</evidence>
<dbReference type="PANTHER" id="PTHR10000:SF55">
    <property type="entry name" value="5-AMINO-6-(5-PHOSPHO-D-RIBITYLAMINO)URACIL PHOSPHATASE YCSE"/>
    <property type="match status" value="1"/>
</dbReference>
<keyword evidence="4" id="KW-1185">Reference proteome</keyword>
<protein>
    <submittedName>
        <fullName evidence="2">HAD family hydrolase</fullName>
    </submittedName>
</protein>
<dbReference type="SUPFAM" id="SSF56784">
    <property type="entry name" value="HAD-like"/>
    <property type="match status" value="1"/>
</dbReference>
<dbReference type="GO" id="GO:0016791">
    <property type="term" value="F:phosphatase activity"/>
    <property type="evidence" value="ECO:0007669"/>
    <property type="project" value="TreeGrafter"/>
</dbReference>
<dbReference type="GO" id="GO:0000287">
    <property type="term" value="F:magnesium ion binding"/>
    <property type="evidence" value="ECO:0007669"/>
    <property type="project" value="TreeGrafter"/>
</dbReference>
<dbReference type="STRING" id="45670.SN16_07410"/>
<dbReference type="AlphaFoldDB" id="A0A0C2HFW1"/>
<dbReference type="InterPro" id="IPR006379">
    <property type="entry name" value="HAD-SF_hydro_IIB"/>
</dbReference>
<dbReference type="PANTHER" id="PTHR10000">
    <property type="entry name" value="PHOSPHOSERINE PHOSPHATASE"/>
    <property type="match status" value="1"/>
</dbReference>
<name>A0A0C2HFW1_9STAP</name>
<dbReference type="Proteomes" id="UP000527860">
    <property type="component" value="Unassembled WGS sequence"/>
</dbReference>
<dbReference type="SFLD" id="SFLDS00003">
    <property type="entry name" value="Haloacid_Dehalogenase"/>
    <property type="match status" value="1"/>
</dbReference>
<reference evidence="2" key="3">
    <citation type="submission" date="2022-12" db="EMBL/GenBank/DDBJ databases">
        <title>Genome analysis and biological profiling of marine Salinicoccus roseus MOSEL-ME25.</title>
        <authorList>
            <person name="Mirza F.T."/>
            <person name="Xie Y."/>
            <person name="Shinwari Z.K."/>
        </authorList>
    </citation>
    <scope>NUCLEOTIDE SEQUENCE</scope>
    <source>
        <strain evidence="2">MOSEL-ME25</strain>
    </source>
</reference>
<evidence type="ECO:0000313" key="3">
    <source>
        <dbReference type="Proteomes" id="UP000031546"/>
    </source>
</evidence>
<dbReference type="GO" id="GO:0005829">
    <property type="term" value="C:cytosol"/>
    <property type="evidence" value="ECO:0007669"/>
    <property type="project" value="TreeGrafter"/>
</dbReference>
<dbReference type="Pfam" id="PF08282">
    <property type="entry name" value="Hydrolase_3"/>
    <property type="match status" value="1"/>
</dbReference>
<evidence type="ECO:0000313" key="4">
    <source>
        <dbReference type="Proteomes" id="UP000527860"/>
    </source>
</evidence>
<organism evidence="1 3">
    <name type="scientific">Salinicoccus roseus</name>
    <dbReference type="NCBI Taxonomy" id="45670"/>
    <lineage>
        <taxon>Bacteria</taxon>
        <taxon>Bacillati</taxon>
        <taxon>Bacillota</taxon>
        <taxon>Bacilli</taxon>
        <taxon>Bacillales</taxon>
        <taxon>Staphylococcaceae</taxon>
        <taxon>Salinicoccus</taxon>
    </lineage>
</organism>
<dbReference type="Proteomes" id="UP000031546">
    <property type="component" value="Unassembled WGS sequence"/>
</dbReference>
<gene>
    <name evidence="2" type="ORF">F7P68_0008775</name>
    <name evidence="1" type="ORF">SN16_07410</name>
</gene>
<dbReference type="NCBIfam" id="TIGR01484">
    <property type="entry name" value="HAD-SF-IIB"/>
    <property type="match status" value="1"/>
</dbReference>
<dbReference type="EMBL" id="JABEVU030000001">
    <property type="protein sequence ID" value="MDB0580623.1"/>
    <property type="molecule type" value="Genomic_DNA"/>
</dbReference>
<dbReference type="InterPro" id="IPR036412">
    <property type="entry name" value="HAD-like_sf"/>
</dbReference>
<dbReference type="OrthoDB" id="9810101at2"/>
<evidence type="ECO:0000313" key="2">
    <source>
        <dbReference type="EMBL" id="MDB0580623.1"/>
    </source>
</evidence>
<keyword evidence="2" id="KW-0378">Hydrolase</keyword>
<sequence length="280" mass="31890">MKALALDMDGTILDHSGQFSLNLVDTLAELKKKGMHIFFATGRTSHEIISITPEHCPLDGYVAASGMGIYVGGELVDAASFKPDFVDQMIEAAREREVYYEVHTLENSSRTLLQDQEYSFADISRDQPETMKDFEYRFAQDTMNSETQWVEELPFDHVVKLFFFSTDLGKIKDWYDYLKDRQDESDYALYTTSIHNAEVMLKGRDKATGTATLLEHFNISFQDVHVIGDSMNDLPLFEKAGRRTAMKNATDAVKAAADDITEFTCDEDGLKRYLEETYLK</sequence>
<dbReference type="SFLD" id="SFLDG01140">
    <property type="entry name" value="C2.B:_Phosphomannomutase_and_P"/>
    <property type="match status" value="1"/>
</dbReference>
<reference evidence="2" key="2">
    <citation type="submission" date="2020-04" db="EMBL/GenBank/DDBJ databases">
        <authorList>
            <person name="Tanveer F."/>
            <person name="Xie Y."/>
            <person name="Shinwari Z.K."/>
        </authorList>
    </citation>
    <scope>NUCLEOTIDE SEQUENCE</scope>
    <source>
        <strain evidence="2">MOSEL-ME25</strain>
    </source>
</reference>
<dbReference type="InterPro" id="IPR023214">
    <property type="entry name" value="HAD_sf"/>
</dbReference>
<comment type="caution">
    <text evidence="1">The sequence shown here is derived from an EMBL/GenBank/DDBJ whole genome shotgun (WGS) entry which is preliminary data.</text>
</comment>
<accession>A0A0C2HFW1</accession>
<dbReference type="EMBL" id="JXII01000006">
    <property type="protein sequence ID" value="KIH70534.1"/>
    <property type="molecule type" value="Genomic_DNA"/>
</dbReference>
<dbReference type="Gene3D" id="3.40.50.1000">
    <property type="entry name" value="HAD superfamily/HAD-like"/>
    <property type="match status" value="1"/>
</dbReference>
<dbReference type="GeneID" id="77845378"/>
<dbReference type="RefSeq" id="WP_040105992.1">
    <property type="nucleotide sequence ID" value="NZ_JABEVU030000001.1"/>
</dbReference>
<dbReference type="Gene3D" id="3.30.1240.10">
    <property type="match status" value="1"/>
</dbReference>